<name>A0A124JUF1_9SPHN</name>
<keyword evidence="2" id="KW-1185">Reference proteome</keyword>
<dbReference type="AlphaFoldDB" id="A0A124JUF1"/>
<evidence type="ECO:0000313" key="1">
    <source>
        <dbReference type="EMBL" id="KUR71149.1"/>
    </source>
</evidence>
<proteinExistence type="predicted"/>
<dbReference type="EMBL" id="LLZS01000007">
    <property type="protein sequence ID" value="KUR71149.1"/>
    <property type="molecule type" value="Genomic_DNA"/>
</dbReference>
<gene>
    <name evidence="1" type="ORF">AQZ52_10785</name>
</gene>
<dbReference type="Proteomes" id="UP000058012">
    <property type="component" value="Unassembled WGS sequence"/>
</dbReference>
<accession>A0A124JUF1</accession>
<dbReference type="STRING" id="1117702.AQZ52_10785"/>
<sequence length="75" mass="8186">MLDRVSGAVGRKVGRSVCRTLGLHAPGPVIKSNGLFFYGRCKFCARIITRTGPASWRAARAVDEVYLGEMRDVST</sequence>
<protein>
    <submittedName>
        <fullName evidence="1">Uncharacterized protein</fullName>
    </submittedName>
</protein>
<reference evidence="1 2" key="1">
    <citation type="submission" date="2015-10" db="EMBL/GenBank/DDBJ databases">
        <title>Draft genome sequence of Novosphingobium fuchskuhlense DSM 25065 isolated from a surface water sample of the southwest basin of Lake Grosse Fuchskuhle.</title>
        <authorList>
            <person name="Ruckert C."/>
            <person name="Winkler A."/>
            <person name="Glaeser J."/>
            <person name="Grossart H.-P."/>
            <person name="Kalinowski J."/>
            <person name="Glaeser S."/>
        </authorList>
    </citation>
    <scope>NUCLEOTIDE SEQUENCE [LARGE SCALE GENOMIC DNA]</scope>
    <source>
        <strain evidence="1 2">FNE08-7</strain>
    </source>
</reference>
<organism evidence="1 2">
    <name type="scientific">Novosphingobium fuchskuhlense</name>
    <dbReference type="NCBI Taxonomy" id="1117702"/>
    <lineage>
        <taxon>Bacteria</taxon>
        <taxon>Pseudomonadati</taxon>
        <taxon>Pseudomonadota</taxon>
        <taxon>Alphaproteobacteria</taxon>
        <taxon>Sphingomonadales</taxon>
        <taxon>Sphingomonadaceae</taxon>
        <taxon>Novosphingobium</taxon>
    </lineage>
</organism>
<evidence type="ECO:0000313" key="2">
    <source>
        <dbReference type="Proteomes" id="UP000058012"/>
    </source>
</evidence>
<comment type="caution">
    <text evidence="1">The sequence shown here is derived from an EMBL/GenBank/DDBJ whole genome shotgun (WGS) entry which is preliminary data.</text>
</comment>